<organism evidence="2">
    <name type="scientific">marine sediment metagenome</name>
    <dbReference type="NCBI Taxonomy" id="412755"/>
    <lineage>
        <taxon>unclassified sequences</taxon>
        <taxon>metagenomes</taxon>
        <taxon>ecological metagenomes</taxon>
    </lineage>
</organism>
<keyword evidence="1" id="KW-1133">Transmembrane helix</keyword>
<dbReference type="AlphaFoldDB" id="A0A0F9T493"/>
<dbReference type="InterPro" id="IPR036150">
    <property type="entry name" value="Cyt_b/b6_C_sf"/>
</dbReference>
<dbReference type="EMBL" id="LAZR01000300">
    <property type="protein sequence ID" value="KKN76080.1"/>
    <property type="molecule type" value="Genomic_DNA"/>
</dbReference>
<feature type="transmembrane region" description="Helical" evidence="1">
    <location>
        <begin position="47"/>
        <end position="65"/>
    </location>
</feature>
<dbReference type="GO" id="GO:0016020">
    <property type="term" value="C:membrane"/>
    <property type="evidence" value="ECO:0007669"/>
    <property type="project" value="UniProtKB-SubCell"/>
</dbReference>
<keyword evidence="1" id="KW-0472">Membrane</keyword>
<dbReference type="GO" id="GO:0009055">
    <property type="term" value="F:electron transfer activity"/>
    <property type="evidence" value="ECO:0007669"/>
    <property type="project" value="InterPro"/>
</dbReference>
<gene>
    <name evidence="2" type="ORF">LCGC14_0374700</name>
</gene>
<dbReference type="SUPFAM" id="SSF81648">
    <property type="entry name" value="a domain/subunit of cytochrome bc1 complex (Ubiquinol-cytochrome c reductase)"/>
    <property type="match status" value="1"/>
</dbReference>
<proteinExistence type="predicted"/>
<protein>
    <submittedName>
        <fullName evidence="2">Uncharacterized protein</fullName>
    </submittedName>
</protein>
<evidence type="ECO:0000313" key="2">
    <source>
        <dbReference type="EMBL" id="KKN76080.1"/>
    </source>
</evidence>
<feature type="transmembrane region" description="Helical" evidence="1">
    <location>
        <begin position="16"/>
        <end position="35"/>
    </location>
</feature>
<accession>A0A0F9T493</accession>
<evidence type="ECO:0000256" key="1">
    <source>
        <dbReference type="SAM" id="Phobius"/>
    </source>
</evidence>
<name>A0A0F9T493_9ZZZZ</name>
<dbReference type="GO" id="GO:0016491">
    <property type="term" value="F:oxidoreductase activity"/>
    <property type="evidence" value="ECO:0007669"/>
    <property type="project" value="InterPro"/>
</dbReference>
<keyword evidence="1" id="KW-0812">Transmembrane</keyword>
<reference evidence="2" key="1">
    <citation type="journal article" date="2015" name="Nature">
        <title>Complex archaea that bridge the gap between prokaryotes and eukaryotes.</title>
        <authorList>
            <person name="Spang A."/>
            <person name="Saw J.H."/>
            <person name="Jorgensen S.L."/>
            <person name="Zaremba-Niedzwiedzka K."/>
            <person name="Martijn J."/>
            <person name="Lind A.E."/>
            <person name="van Eijk R."/>
            <person name="Schleper C."/>
            <person name="Guy L."/>
            <person name="Ettema T.J."/>
        </authorList>
    </citation>
    <scope>NUCLEOTIDE SEQUENCE</scope>
</reference>
<comment type="caution">
    <text evidence="2">The sequence shown here is derived from an EMBL/GenBank/DDBJ whole genome shotgun (WGS) entry which is preliminary data.</text>
</comment>
<sequence length="88" mass="10369">MGNKELLKLDWEFNKGVVFMSFSLLFLVVFGVMSNVDKIKESSLSKFLIVILILILMMLIIWGMYKMESIYKEIEDTITEEEKPRKNK</sequence>